<evidence type="ECO:0000313" key="2">
    <source>
        <dbReference type="Proteomes" id="UP001107558"/>
    </source>
</evidence>
<dbReference type="EMBL" id="JADBJN010000004">
    <property type="protein sequence ID" value="KAG5668394.1"/>
    <property type="molecule type" value="Genomic_DNA"/>
</dbReference>
<keyword evidence="2" id="KW-1185">Reference proteome</keyword>
<proteinExistence type="predicted"/>
<name>A0A9J6BFB4_POLVA</name>
<reference evidence="1" key="1">
    <citation type="submission" date="2021-03" db="EMBL/GenBank/DDBJ databases">
        <title>Chromosome level genome of the anhydrobiotic midge Polypedilum vanderplanki.</title>
        <authorList>
            <person name="Yoshida Y."/>
            <person name="Kikawada T."/>
            <person name="Gusev O."/>
        </authorList>
    </citation>
    <scope>NUCLEOTIDE SEQUENCE</scope>
    <source>
        <strain evidence="1">NIAS01</strain>
        <tissue evidence="1">Whole body or cell culture</tissue>
    </source>
</reference>
<gene>
    <name evidence="1" type="ORF">PVAND_016334</name>
</gene>
<sequence length="172" mass="20322">MLRTKSFRHHQFINRKEKFTAHISCKCRLTLTFLFYAAQNGYTRVVKILLQVAFNVNASHERLLVIDFAYKNHHFETVFELLKLNSMFPYNLNVEECPENIKEFAEMSKKFHENIQAGNIEEISQTLTQHPNLRYFYSPGNLSACAMAIGYKQFDIYELFINKQFSYQSGRD</sequence>
<dbReference type="Gene3D" id="1.25.40.20">
    <property type="entry name" value="Ankyrin repeat-containing domain"/>
    <property type="match status" value="1"/>
</dbReference>
<organism evidence="1 2">
    <name type="scientific">Polypedilum vanderplanki</name>
    <name type="common">Sleeping chironomid midge</name>
    <dbReference type="NCBI Taxonomy" id="319348"/>
    <lineage>
        <taxon>Eukaryota</taxon>
        <taxon>Metazoa</taxon>
        <taxon>Ecdysozoa</taxon>
        <taxon>Arthropoda</taxon>
        <taxon>Hexapoda</taxon>
        <taxon>Insecta</taxon>
        <taxon>Pterygota</taxon>
        <taxon>Neoptera</taxon>
        <taxon>Endopterygota</taxon>
        <taxon>Diptera</taxon>
        <taxon>Nematocera</taxon>
        <taxon>Chironomoidea</taxon>
        <taxon>Chironomidae</taxon>
        <taxon>Chironominae</taxon>
        <taxon>Polypedilum</taxon>
        <taxon>Polypedilum</taxon>
    </lineage>
</organism>
<dbReference type="AlphaFoldDB" id="A0A9J6BFB4"/>
<protein>
    <submittedName>
        <fullName evidence="1">Uncharacterized protein</fullName>
    </submittedName>
</protein>
<comment type="caution">
    <text evidence="1">The sequence shown here is derived from an EMBL/GenBank/DDBJ whole genome shotgun (WGS) entry which is preliminary data.</text>
</comment>
<accession>A0A9J6BFB4</accession>
<dbReference type="Proteomes" id="UP001107558">
    <property type="component" value="Chromosome 4"/>
</dbReference>
<evidence type="ECO:0000313" key="1">
    <source>
        <dbReference type="EMBL" id="KAG5668394.1"/>
    </source>
</evidence>
<dbReference type="SUPFAM" id="SSF48403">
    <property type="entry name" value="Ankyrin repeat"/>
    <property type="match status" value="1"/>
</dbReference>
<dbReference type="InterPro" id="IPR036770">
    <property type="entry name" value="Ankyrin_rpt-contain_sf"/>
</dbReference>